<dbReference type="EMBL" id="CP158367">
    <property type="protein sequence ID" value="XBX73765.1"/>
    <property type="molecule type" value="Genomic_DNA"/>
</dbReference>
<dbReference type="Pfam" id="PF04327">
    <property type="entry name" value="Peptidase_Prp"/>
    <property type="match status" value="1"/>
</dbReference>
<evidence type="ECO:0000256" key="2">
    <source>
        <dbReference type="ARBA" id="ARBA00022670"/>
    </source>
</evidence>
<keyword evidence="3" id="KW-0378">Hydrolase</keyword>
<dbReference type="CDD" id="cd16332">
    <property type="entry name" value="Prp-like"/>
    <property type="match status" value="1"/>
</dbReference>
<dbReference type="InterPro" id="IPR036764">
    <property type="entry name" value="Peptidase_Prp_sf"/>
</dbReference>
<evidence type="ECO:0000256" key="5">
    <source>
        <dbReference type="ARBA" id="ARBA00044503"/>
    </source>
</evidence>
<evidence type="ECO:0000256" key="3">
    <source>
        <dbReference type="ARBA" id="ARBA00022801"/>
    </source>
</evidence>
<gene>
    <name evidence="7" type="ORF">PRVXT_001767</name>
</gene>
<dbReference type="GO" id="GO:0006508">
    <property type="term" value="P:proteolysis"/>
    <property type="evidence" value="ECO:0007669"/>
    <property type="project" value="UniProtKB-KW"/>
</dbReference>
<dbReference type="InterPro" id="IPR007422">
    <property type="entry name" value="Peptidase_Prp"/>
</dbReference>
<accession>A0AAU7VIV6</accession>
<reference evidence="7" key="2">
    <citation type="submission" date="2024-06" db="EMBL/GenBank/DDBJ databases">
        <authorList>
            <person name="Petrova K.O."/>
            <person name="Toshchakov S.V."/>
            <person name="Boltjanskaja Y.V."/>
            <person name="Kevbrin V."/>
        </authorList>
    </citation>
    <scope>NUCLEOTIDE SEQUENCE</scope>
    <source>
        <strain evidence="7">Z-910T</strain>
    </source>
</reference>
<keyword evidence="2 7" id="KW-0645">Protease</keyword>
<keyword evidence="1" id="KW-0690">Ribosome biogenesis</keyword>
<reference evidence="7" key="1">
    <citation type="journal article" date="2013" name="Extremophiles">
        <title>Proteinivorax tanatarense gen. nov., sp. nov., an anaerobic, haloalkaliphilic, proteolytic bacterium isolated from a decaying algal bloom, and proposal of Proteinivoraceae fam. nov.</title>
        <authorList>
            <person name="Kevbrin V."/>
            <person name="Boltyanskaya Y."/>
            <person name="Zhilina T."/>
            <person name="Kolganova T."/>
            <person name="Lavrentjeva E."/>
            <person name="Kuznetsov B."/>
        </authorList>
    </citation>
    <scope>NUCLEOTIDE SEQUENCE</scope>
    <source>
        <strain evidence="7">Z-910T</strain>
    </source>
</reference>
<dbReference type="Gene3D" id="3.30.70.1490">
    <property type="entry name" value="Cysteine protease Prp"/>
    <property type="match status" value="1"/>
</dbReference>
<keyword evidence="4" id="KW-0788">Thiol protease</keyword>
<dbReference type="PANTHER" id="PTHR39178">
    <property type="entry name" value="HYPOTHETICAL RIBOSOME-ASSOCIATED PROTEIN"/>
    <property type="match status" value="1"/>
</dbReference>
<dbReference type="AlphaFoldDB" id="A0AAU7VIV6"/>
<evidence type="ECO:0000256" key="6">
    <source>
        <dbReference type="ARBA" id="ARBA00044538"/>
    </source>
</evidence>
<protein>
    <recommendedName>
        <fullName evidence="6">Ribosomal processing cysteine protease Prp</fullName>
    </recommendedName>
</protein>
<proteinExistence type="inferred from homology"/>
<dbReference type="SUPFAM" id="SSF118010">
    <property type="entry name" value="TM1457-like"/>
    <property type="match status" value="1"/>
</dbReference>
<evidence type="ECO:0000256" key="1">
    <source>
        <dbReference type="ARBA" id="ARBA00022517"/>
    </source>
</evidence>
<name>A0AAU7VIV6_9FIRM</name>
<dbReference type="RefSeq" id="WP_350342527.1">
    <property type="nucleotide sequence ID" value="NZ_CP158367.1"/>
</dbReference>
<organism evidence="7">
    <name type="scientific">Proteinivorax tanatarense</name>
    <dbReference type="NCBI Taxonomy" id="1260629"/>
    <lineage>
        <taxon>Bacteria</taxon>
        <taxon>Bacillati</taxon>
        <taxon>Bacillota</taxon>
        <taxon>Clostridia</taxon>
        <taxon>Eubacteriales</taxon>
        <taxon>Proteinivoracaceae</taxon>
        <taxon>Proteinivorax</taxon>
    </lineage>
</organism>
<evidence type="ECO:0000313" key="7">
    <source>
        <dbReference type="EMBL" id="XBX73765.1"/>
    </source>
</evidence>
<sequence>MIKVKILKDGKDFSGYVVKGHSRYADRGNDIVCAGASSLTQTTAITLEKKLNLNLNIEVDDEKGYLRVVYPNNLSPLLQESVNLITEHMLIGLKEIEKQYGQYILVNVIEN</sequence>
<dbReference type="GO" id="GO:0008234">
    <property type="term" value="F:cysteine-type peptidase activity"/>
    <property type="evidence" value="ECO:0007669"/>
    <property type="project" value="UniProtKB-KW"/>
</dbReference>
<evidence type="ECO:0000256" key="4">
    <source>
        <dbReference type="ARBA" id="ARBA00022807"/>
    </source>
</evidence>
<dbReference type="GO" id="GO:0042254">
    <property type="term" value="P:ribosome biogenesis"/>
    <property type="evidence" value="ECO:0007669"/>
    <property type="project" value="UniProtKB-KW"/>
</dbReference>
<dbReference type="PANTHER" id="PTHR39178:SF1">
    <property type="entry name" value="RIBOSOMAL-PROCESSING CYSTEINE PROTEASE PRP"/>
    <property type="match status" value="1"/>
</dbReference>
<comment type="similarity">
    <text evidence="5">Belongs to the Prp family.</text>
</comment>